<name>A0A1G1ZV84_9BACT</name>
<evidence type="ECO:0000313" key="1">
    <source>
        <dbReference type="EMBL" id="OGY68026.1"/>
    </source>
</evidence>
<organism evidence="1 2">
    <name type="scientific">Candidatus Harrisonbacteria bacterium RIFCSPLOWO2_02_FULL_45_10c</name>
    <dbReference type="NCBI Taxonomy" id="1798410"/>
    <lineage>
        <taxon>Bacteria</taxon>
        <taxon>Candidatus Harrisoniibacteriota</taxon>
    </lineage>
</organism>
<dbReference type="Pfam" id="PF07610">
    <property type="entry name" value="DUF1573"/>
    <property type="match status" value="1"/>
</dbReference>
<reference evidence="1 2" key="1">
    <citation type="journal article" date="2016" name="Nat. Commun.">
        <title>Thousands of microbial genomes shed light on interconnected biogeochemical processes in an aquifer system.</title>
        <authorList>
            <person name="Anantharaman K."/>
            <person name="Brown C.T."/>
            <person name="Hug L.A."/>
            <person name="Sharon I."/>
            <person name="Castelle C.J."/>
            <person name="Probst A.J."/>
            <person name="Thomas B.C."/>
            <person name="Singh A."/>
            <person name="Wilkins M.J."/>
            <person name="Karaoz U."/>
            <person name="Brodie E.L."/>
            <person name="Williams K.H."/>
            <person name="Hubbard S.S."/>
            <person name="Banfield J.F."/>
        </authorList>
    </citation>
    <scope>NUCLEOTIDE SEQUENCE [LARGE SCALE GENOMIC DNA]</scope>
</reference>
<comment type="caution">
    <text evidence="1">The sequence shown here is derived from an EMBL/GenBank/DDBJ whole genome shotgun (WGS) entry which is preliminary data.</text>
</comment>
<evidence type="ECO:0000313" key="2">
    <source>
        <dbReference type="Proteomes" id="UP000176284"/>
    </source>
</evidence>
<dbReference type="AlphaFoldDB" id="A0A1G1ZV84"/>
<proteinExistence type="predicted"/>
<dbReference type="InterPro" id="IPR011467">
    <property type="entry name" value="DUF1573"/>
</dbReference>
<dbReference type="PANTHER" id="PTHR37833">
    <property type="entry name" value="LIPOPROTEIN-RELATED"/>
    <property type="match status" value="1"/>
</dbReference>
<gene>
    <name evidence="1" type="ORF">A3H63_01660</name>
</gene>
<dbReference type="Proteomes" id="UP000176284">
    <property type="component" value="Unassembled WGS sequence"/>
</dbReference>
<evidence type="ECO:0008006" key="3">
    <source>
        <dbReference type="Google" id="ProtNLM"/>
    </source>
</evidence>
<accession>A0A1G1ZV84</accession>
<dbReference type="InterPro" id="IPR013783">
    <property type="entry name" value="Ig-like_fold"/>
</dbReference>
<dbReference type="PANTHER" id="PTHR37833:SF1">
    <property type="entry name" value="SIGNAL PEPTIDE PROTEIN"/>
    <property type="match status" value="1"/>
</dbReference>
<dbReference type="EMBL" id="MHJM01000010">
    <property type="protein sequence ID" value="OGY68026.1"/>
    <property type="molecule type" value="Genomic_DNA"/>
</dbReference>
<protein>
    <recommendedName>
        <fullName evidence="3">DUF1573 domain-containing protein</fullName>
    </recommendedName>
</protein>
<dbReference type="STRING" id="1798410.A3H63_01660"/>
<dbReference type="Gene3D" id="2.60.40.10">
    <property type="entry name" value="Immunoglobulins"/>
    <property type="match status" value="1"/>
</dbReference>
<sequence length="167" mass="17469">MKNTIIVASAVLLIIVGLFLWGKVGSSRSANFAILATGSTAAAITDAISVYDFGLVSMLKGNVEHEFAIQNTTAAEVTVTQVETSCMCTRAIIKLPDGKEMGPFGMPGHGFVPSVNAVIRPGEKIMVRAIFDPAAHGPAGIGKIERAVTLTTNNGPILMQFKAEVAP</sequence>